<dbReference type="CDD" id="cd15861">
    <property type="entry name" value="SNARE_SNAP25N_23N_29N_SEC9N"/>
    <property type="match status" value="1"/>
</dbReference>
<keyword evidence="7" id="KW-0175">Coiled coil</keyword>
<evidence type="ECO:0000256" key="2">
    <source>
        <dbReference type="ARBA" id="ARBA00022448"/>
    </source>
</evidence>
<feature type="domain" description="T-SNARE coiled-coil homology" evidence="10">
    <location>
        <begin position="50"/>
        <end position="112"/>
    </location>
</feature>
<evidence type="ECO:0000256" key="6">
    <source>
        <dbReference type="ARBA" id="ARBA00023136"/>
    </source>
</evidence>
<evidence type="ECO:0000313" key="11">
    <source>
        <dbReference type="EMBL" id="CAK0811662.1"/>
    </source>
</evidence>
<organism evidence="11 12">
    <name type="scientific">Prorocentrum cordatum</name>
    <dbReference type="NCBI Taxonomy" id="2364126"/>
    <lineage>
        <taxon>Eukaryota</taxon>
        <taxon>Sar</taxon>
        <taxon>Alveolata</taxon>
        <taxon>Dinophyceae</taxon>
        <taxon>Prorocentrales</taxon>
        <taxon>Prorocentraceae</taxon>
        <taxon>Prorocentrum</taxon>
    </lineage>
</organism>
<keyword evidence="2" id="KW-0813">Transport</keyword>
<keyword evidence="6 9" id="KW-0472">Membrane</keyword>
<feature type="coiled-coil region" evidence="7">
    <location>
        <begin position="81"/>
        <end position="108"/>
    </location>
</feature>
<keyword evidence="4" id="KW-0653">Protein transport</keyword>
<keyword evidence="5 9" id="KW-1133">Transmembrane helix</keyword>
<protein>
    <recommendedName>
        <fullName evidence="10">t-SNARE coiled-coil homology domain-containing protein</fullName>
    </recommendedName>
</protein>
<evidence type="ECO:0000256" key="3">
    <source>
        <dbReference type="ARBA" id="ARBA00022692"/>
    </source>
</evidence>
<dbReference type="EMBL" id="CAUYUJ010004949">
    <property type="protein sequence ID" value="CAK0811662.1"/>
    <property type="molecule type" value="Genomic_DNA"/>
</dbReference>
<reference evidence="11" key="1">
    <citation type="submission" date="2023-10" db="EMBL/GenBank/DDBJ databases">
        <authorList>
            <person name="Chen Y."/>
            <person name="Shah S."/>
            <person name="Dougan E. K."/>
            <person name="Thang M."/>
            <person name="Chan C."/>
        </authorList>
    </citation>
    <scope>NUCLEOTIDE SEQUENCE [LARGE SCALE GENOMIC DNA]</scope>
</reference>
<dbReference type="PROSITE" id="PS50192">
    <property type="entry name" value="T_SNARE"/>
    <property type="match status" value="1"/>
</dbReference>
<feature type="compositionally biased region" description="Low complexity" evidence="8">
    <location>
        <begin position="17"/>
        <end position="32"/>
    </location>
</feature>
<dbReference type="Gene3D" id="1.20.5.110">
    <property type="match status" value="1"/>
</dbReference>
<evidence type="ECO:0000256" key="4">
    <source>
        <dbReference type="ARBA" id="ARBA00022927"/>
    </source>
</evidence>
<feature type="region of interest" description="Disordered" evidence="8">
    <location>
        <begin position="14"/>
        <end position="38"/>
    </location>
</feature>
<comment type="subcellular location">
    <subcellularLocation>
        <location evidence="1">Membrane</location>
        <topology evidence="1">Single-pass type IV membrane protein</topology>
    </subcellularLocation>
</comment>
<keyword evidence="12" id="KW-1185">Reference proteome</keyword>
<proteinExistence type="predicted"/>
<dbReference type="PANTHER" id="PTHR21230">
    <property type="entry name" value="VESICLE TRANSPORT V-SNARE PROTEIN VTI1-RELATED"/>
    <property type="match status" value="1"/>
</dbReference>
<dbReference type="Pfam" id="PF12352">
    <property type="entry name" value="V-SNARE_C"/>
    <property type="match status" value="1"/>
</dbReference>
<gene>
    <name evidence="11" type="ORF">PCOR1329_LOCUS16197</name>
</gene>
<feature type="transmembrane region" description="Helical" evidence="9">
    <location>
        <begin position="121"/>
        <end position="142"/>
    </location>
</feature>
<evidence type="ECO:0000313" key="12">
    <source>
        <dbReference type="Proteomes" id="UP001189429"/>
    </source>
</evidence>
<feature type="non-terminal residue" evidence="11">
    <location>
        <position position="1"/>
    </location>
</feature>
<evidence type="ECO:0000256" key="1">
    <source>
        <dbReference type="ARBA" id="ARBA00004211"/>
    </source>
</evidence>
<dbReference type="SUPFAM" id="SSF58038">
    <property type="entry name" value="SNARE fusion complex"/>
    <property type="match status" value="1"/>
</dbReference>
<comment type="caution">
    <text evidence="11">The sequence shown here is derived from an EMBL/GenBank/DDBJ whole genome shotgun (WGS) entry which is preliminary data.</text>
</comment>
<keyword evidence="3 9" id="KW-0812">Transmembrane</keyword>
<name>A0ABN9QZ27_9DINO</name>
<evidence type="ECO:0000256" key="7">
    <source>
        <dbReference type="SAM" id="Coils"/>
    </source>
</evidence>
<dbReference type="InterPro" id="IPR044766">
    <property type="entry name" value="NPSN/SNAP25-like_N_SNARE"/>
</dbReference>
<evidence type="ECO:0000256" key="9">
    <source>
        <dbReference type="SAM" id="Phobius"/>
    </source>
</evidence>
<evidence type="ECO:0000256" key="5">
    <source>
        <dbReference type="ARBA" id="ARBA00022989"/>
    </source>
</evidence>
<accession>A0ABN9QZ27</accession>
<dbReference type="InterPro" id="IPR000727">
    <property type="entry name" value="T_SNARE_dom"/>
</dbReference>
<evidence type="ECO:0000256" key="8">
    <source>
        <dbReference type="SAM" id="MobiDB-lite"/>
    </source>
</evidence>
<sequence length="160" mass="17283">EGLRHARQQIEWKRYDASTAAGDGGAARTAPAEAGPEQPMTLEQAVATADRIQDQSHASVKRSMGMALQAEQLGVATLQKMHEQEEQMDAIAEDMEDVKANIKRSKKLVAQIARSAMSDRCIQLLCALITIAVMVMIVLAMVGKDGGSLNVPNQVREVGQ</sequence>
<dbReference type="Proteomes" id="UP001189429">
    <property type="component" value="Unassembled WGS sequence"/>
</dbReference>
<evidence type="ECO:0000259" key="10">
    <source>
        <dbReference type="PROSITE" id="PS50192"/>
    </source>
</evidence>